<proteinExistence type="predicted"/>
<reference evidence="2" key="1">
    <citation type="submission" date="2022-11" db="UniProtKB">
        <authorList>
            <consortium name="WormBaseParasite"/>
        </authorList>
    </citation>
    <scope>IDENTIFICATION</scope>
</reference>
<sequence length="36" mass="4363">MYSFKHFDLSTSNRTLEPYETITHNRSLTISSFKYF</sequence>
<dbReference type="AlphaFoldDB" id="A0A914RG58"/>
<keyword evidence="1" id="KW-1185">Reference proteome</keyword>
<organism evidence="1 2">
    <name type="scientific">Parascaris equorum</name>
    <name type="common">Equine roundworm</name>
    <dbReference type="NCBI Taxonomy" id="6256"/>
    <lineage>
        <taxon>Eukaryota</taxon>
        <taxon>Metazoa</taxon>
        <taxon>Ecdysozoa</taxon>
        <taxon>Nematoda</taxon>
        <taxon>Chromadorea</taxon>
        <taxon>Rhabditida</taxon>
        <taxon>Spirurina</taxon>
        <taxon>Ascaridomorpha</taxon>
        <taxon>Ascaridoidea</taxon>
        <taxon>Ascarididae</taxon>
        <taxon>Parascaris</taxon>
    </lineage>
</organism>
<name>A0A914RG58_PAREQ</name>
<evidence type="ECO:0000313" key="1">
    <source>
        <dbReference type="Proteomes" id="UP000887564"/>
    </source>
</evidence>
<evidence type="ECO:0000313" key="2">
    <source>
        <dbReference type="WBParaSite" id="PEQ_0000376201-mRNA-1"/>
    </source>
</evidence>
<protein>
    <submittedName>
        <fullName evidence="2">Uncharacterized protein</fullName>
    </submittedName>
</protein>
<accession>A0A914RG58</accession>
<dbReference type="Proteomes" id="UP000887564">
    <property type="component" value="Unplaced"/>
</dbReference>
<dbReference type="WBParaSite" id="PEQ_0000376201-mRNA-1">
    <property type="protein sequence ID" value="PEQ_0000376201-mRNA-1"/>
    <property type="gene ID" value="PEQ_0000376201"/>
</dbReference>